<evidence type="ECO:0000313" key="3">
    <source>
        <dbReference type="Proteomes" id="UP000193922"/>
    </source>
</evidence>
<dbReference type="EMBL" id="MCFD01000009">
    <property type="protein sequence ID" value="ORX68620.1"/>
    <property type="molecule type" value="Genomic_DNA"/>
</dbReference>
<gene>
    <name evidence="2" type="ORF">DL89DRAFT_180994</name>
</gene>
<keyword evidence="3" id="KW-1185">Reference proteome</keyword>
<sequence length="74" mass="8594">MHAKTKVPLPHLVLLLPALSCHVFVYFYRYFHTMYTYTFGASHHERTCISMICRSHPSKLRVASRASAAQVMPW</sequence>
<keyword evidence="1" id="KW-1133">Transmembrane helix</keyword>
<dbReference type="GeneID" id="63800544"/>
<comment type="caution">
    <text evidence="2">The sequence shown here is derived from an EMBL/GenBank/DDBJ whole genome shotgun (WGS) entry which is preliminary data.</text>
</comment>
<keyword evidence="1" id="KW-0812">Transmembrane</keyword>
<organism evidence="2 3">
    <name type="scientific">Linderina pennispora</name>
    <dbReference type="NCBI Taxonomy" id="61395"/>
    <lineage>
        <taxon>Eukaryota</taxon>
        <taxon>Fungi</taxon>
        <taxon>Fungi incertae sedis</taxon>
        <taxon>Zoopagomycota</taxon>
        <taxon>Kickxellomycotina</taxon>
        <taxon>Kickxellomycetes</taxon>
        <taxon>Kickxellales</taxon>
        <taxon>Kickxellaceae</taxon>
        <taxon>Linderina</taxon>
    </lineage>
</organism>
<keyword evidence="1" id="KW-0472">Membrane</keyword>
<dbReference type="Proteomes" id="UP000193922">
    <property type="component" value="Unassembled WGS sequence"/>
</dbReference>
<feature type="transmembrane region" description="Helical" evidence="1">
    <location>
        <begin position="12"/>
        <end position="31"/>
    </location>
</feature>
<reference evidence="2 3" key="1">
    <citation type="submission" date="2016-07" db="EMBL/GenBank/DDBJ databases">
        <title>Pervasive Adenine N6-methylation of Active Genes in Fungi.</title>
        <authorList>
            <consortium name="DOE Joint Genome Institute"/>
            <person name="Mondo S.J."/>
            <person name="Dannebaum R.O."/>
            <person name="Kuo R.C."/>
            <person name="Labutti K."/>
            <person name="Haridas S."/>
            <person name="Kuo A."/>
            <person name="Salamov A."/>
            <person name="Ahrendt S.R."/>
            <person name="Lipzen A."/>
            <person name="Sullivan W."/>
            <person name="Andreopoulos W.B."/>
            <person name="Clum A."/>
            <person name="Lindquist E."/>
            <person name="Daum C."/>
            <person name="Ramamoorthy G.K."/>
            <person name="Gryganskyi A."/>
            <person name="Culley D."/>
            <person name="Magnuson J.K."/>
            <person name="James T.Y."/>
            <person name="O'Malley M.A."/>
            <person name="Stajich J.E."/>
            <person name="Spatafora J.W."/>
            <person name="Visel A."/>
            <person name="Grigoriev I.V."/>
        </authorList>
    </citation>
    <scope>NUCLEOTIDE SEQUENCE [LARGE SCALE GENOMIC DNA]</scope>
    <source>
        <strain evidence="2 3">ATCC 12442</strain>
    </source>
</reference>
<evidence type="ECO:0000313" key="2">
    <source>
        <dbReference type="EMBL" id="ORX68620.1"/>
    </source>
</evidence>
<proteinExistence type="predicted"/>
<accession>A0A1Y1W531</accession>
<protein>
    <submittedName>
        <fullName evidence="2">Uncharacterized protein</fullName>
    </submittedName>
</protein>
<dbReference type="RefSeq" id="XP_040742402.1">
    <property type="nucleotide sequence ID" value="XM_040883896.1"/>
</dbReference>
<evidence type="ECO:0000256" key="1">
    <source>
        <dbReference type="SAM" id="Phobius"/>
    </source>
</evidence>
<name>A0A1Y1W531_9FUNG</name>
<dbReference type="AlphaFoldDB" id="A0A1Y1W531"/>